<dbReference type="Gene3D" id="3.40.50.620">
    <property type="entry name" value="HUPs"/>
    <property type="match status" value="1"/>
</dbReference>
<dbReference type="GO" id="GO:0005737">
    <property type="term" value="C:cytoplasm"/>
    <property type="evidence" value="ECO:0007669"/>
    <property type="project" value="UniProtKB-ARBA"/>
</dbReference>
<comment type="caution">
    <text evidence="16">The sequence shown here is derived from an EMBL/GenBank/DDBJ whole genome shotgun (WGS) entry which is preliminary data.</text>
</comment>
<dbReference type="InterPro" id="IPR052023">
    <property type="entry name" value="Histidine_kinase_KdpD"/>
</dbReference>
<feature type="domain" description="Histidine kinase" evidence="15">
    <location>
        <begin position="628"/>
        <end position="841"/>
    </location>
</feature>
<keyword evidence="6 16" id="KW-0808">Transferase</keyword>
<dbReference type="InterPro" id="IPR027417">
    <property type="entry name" value="P-loop_NTPase"/>
</dbReference>
<dbReference type="GO" id="GO:0005524">
    <property type="term" value="F:ATP binding"/>
    <property type="evidence" value="ECO:0007669"/>
    <property type="project" value="UniProtKB-KW"/>
</dbReference>
<dbReference type="GO" id="GO:0000155">
    <property type="term" value="F:phosphorelay sensor kinase activity"/>
    <property type="evidence" value="ECO:0007669"/>
    <property type="project" value="InterPro"/>
</dbReference>
<dbReference type="InterPro" id="IPR025201">
    <property type="entry name" value="KdpD_TM"/>
</dbReference>
<comment type="subcellular location">
    <subcellularLocation>
        <location evidence="3">Cell membrane</location>
    </subcellularLocation>
    <subcellularLocation>
        <location evidence="2">Membrane</location>
        <topology evidence="2">Multi-pass membrane protein</topology>
    </subcellularLocation>
</comment>
<evidence type="ECO:0000259" key="15">
    <source>
        <dbReference type="PROSITE" id="PS50109"/>
    </source>
</evidence>
<dbReference type="Gene3D" id="3.40.50.300">
    <property type="entry name" value="P-loop containing nucleotide triphosphate hydrolases"/>
    <property type="match status" value="1"/>
</dbReference>
<dbReference type="InterPro" id="IPR004358">
    <property type="entry name" value="Sig_transdc_His_kin-like_C"/>
</dbReference>
<keyword evidence="10" id="KW-0067">ATP-binding</keyword>
<evidence type="ECO:0000256" key="10">
    <source>
        <dbReference type="ARBA" id="ARBA00022840"/>
    </source>
</evidence>
<evidence type="ECO:0000256" key="14">
    <source>
        <dbReference type="SAM" id="Phobius"/>
    </source>
</evidence>
<evidence type="ECO:0000256" key="9">
    <source>
        <dbReference type="ARBA" id="ARBA00022777"/>
    </source>
</evidence>
<proteinExistence type="predicted"/>
<dbReference type="SMART" id="SM00387">
    <property type="entry name" value="HATPase_c"/>
    <property type="match status" value="1"/>
</dbReference>
<dbReference type="Pfam" id="PF02702">
    <property type="entry name" value="KdpD"/>
    <property type="match status" value="1"/>
</dbReference>
<dbReference type="Pfam" id="PF02518">
    <property type="entry name" value="HATPase_c"/>
    <property type="match status" value="1"/>
</dbReference>
<dbReference type="RefSeq" id="WP_184877512.1">
    <property type="nucleotide sequence ID" value="NZ_BOOV01000031.1"/>
</dbReference>
<dbReference type="FunFam" id="3.40.50.300:FF:000483">
    <property type="entry name" value="Sensor histidine kinase KdpD"/>
    <property type="match status" value="1"/>
</dbReference>
<dbReference type="GO" id="GO:0005886">
    <property type="term" value="C:plasma membrane"/>
    <property type="evidence" value="ECO:0007669"/>
    <property type="project" value="UniProtKB-SubCell"/>
</dbReference>
<comment type="catalytic activity">
    <reaction evidence="1">
        <text>ATP + protein L-histidine = ADP + protein N-phospho-L-histidine.</text>
        <dbReference type="EC" id="2.7.13.3"/>
    </reaction>
</comment>
<dbReference type="PROSITE" id="PS50109">
    <property type="entry name" value="HIS_KIN"/>
    <property type="match status" value="1"/>
</dbReference>
<dbReference type="InterPro" id="IPR006016">
    <property type="entry name" value="UspA"/>
</dbReference>
<keyword evidence="5" id="KW-0597">Phosphoprotein</keyword>
<evidence type="ECO:0000256" key="4">
    <source>
        <dbReference type="ARBA" id="ARBA00012438"/>
    </source>
</evidence>
<dbReference type="EC" id="2.7.13.3" evidence="4"/>
<dbReference type="Proteomes" id="UP000542210">
    <property type="component" value="Unassembled WGS sequence"/>
</dbReference>
<evidence type="ECO:0000256" key="11">
    <source>
        <dbReference type="ARBA" id="ARBA00022989"/>
    </source>
</evidence>
<sequence>MNPVRGRLRIYLGAAPGVGKTFAMLGEGHRRRERGTDVVVGFAETHGRRRTADLLEGLETVPRRTVVYRGASFTELDTDAVIARAPKLALIDELAHTNVPGSRNAKRWQDVEEILDAGIDVVSTVNIQHLESLNDVVRQITGVPQRETVPDEVVRRADQVEIVDMAPEALRRRMAHGNIYPPEKIDAALSNYFRVGNLTALRELALLWVAGKVDEQLDSYRAAHGISGTWEARERVVVAVTGGPEGDTLIRRAARIAARSKGADLLAVHVTRSDGLNGADPANLLRQRTLVESLGGTYHQVIGDDIPHALVDFARGVNATQLVLGASRRGRIASLFARGVGATTTVLSGAIDVHMVTHPEVSKGRRPMRRAALTGTRRIIGWAMAVLIPPLLTGALLPFRGELALPSEILLFLFTVVCVALVGGMWPAVTAAVAGFLLLNYFFTPPVNQFTISQPENLLALGVYILVAVMVSAVVDLAARRTRESARASADAEVLSTLAGHVLRGEAALPSLLARLRETFGLSSVTLLERVGDPSPDDYSEPEAWRVVAIAGAAPCTAPSVADTDVTIDEDLVLAVNGRLLDASDRRVLEAFAAEAAIALRQERLREAAEQARPLAEADKMRTALLAAVSHDLRTPLASAKAAVESLRSTEVTWSEEDRGELLATADESLAKLDRLVANLLDMSRLQAGVLGLSSEPTAMSEIVPLAIDDLGPVRDRVERDIPAGLPEVDADPALLERILVNVMGNAVRYSPPDARVLVTASAHGGQVEIRVIDRGPGIPPEDHDRVFMPFQRMGDRDNHTGVGLGLALSRGLAEAMGGTLVPEETPGGGLTMVIGLPIARRAVTPLEEGAFIGDTAGDNANSHL</sequence>
<dbReference type="CDD" id="cd00075">
    <property type="entry name" value="HATPase"/>
    <property type="match status" value="1"/>
</dbReference>
<dbReference type="Pfam" id="PF00512">
    <property type="entry name" value="HisKA"/>
    <property type="match status" value="1"/>
</dbReference>
<keyword evidence="17" id="KW-1185">Reference proteome</keyword>
<dbReference type="SUPFAM" id="SSF47384">
    <property type="entry name" value="Homodimeric domain of signal transducing histidine kinase"/>
    <property type="match status" value="1"/>
</dbReference>
<keyword evidence="7 14" id="KW-0812">Transmembrane</keyword>
<dbReference type="PANTHER" id="PTHR45569">
    <property type="entry name" value="SENSOR PROTEIN KDPD"/>
    <property type="match status" value="1"/>
</dbReference>
<organism evidence="16 17">
    <name type="scientific">Sphaerisporangium siamense</name>
    <dbReference type="NCBI Taxonomy" id="795645"/>
    <lineage>
        <taxon>Bacteria</taxon>
        <taxon>Bacillati</taxon>
        <taxon>Actinomycetota</taxon>
        <taxon>Actinomycetes</taxon>
        <taxon>Streptosporangiales</taxon>
        <taxon>Streptosporangiaceae</taxon>
        <taxon>Sphaerisporangium</taxon>
    </lineage>
</organism>
<evidence type="ECO:0000256" key="6">
    <source>
        <dbReference type="ARBA" id="ARBA00022679"/>
    </source>
</evidence>
<dbReference type="PANTHER" id="PTHR45569:SF1">
    <property type="entry name" value="SENSOR PROTEIN KDPD"/>
    <property type="match status" value="1"/>
</dbReference>
<keyword evidence="12" id="KW-0902">Two-component regulatory system</keyword>
<dbReference type="InterPro" id="IPR014729">
    <property type="entry name" value="Rossmann-like_a/b/a_fold"/>
</dbReference>
<dbReference type="EMBL" id="JACHND010000001">
    <property type="protein sequence ID" value="MBB4699749.1"/>
    <property type="molecule type" value="Genomic_DNA"/>
</dbReference>
<evidence type="ECO:0000256" key="8">
    <source>
        <dbReference type="ARBA" id="ARBA00022741"/>
    </source>
</evidence>
<dbReference type="PRINTS" id="PR00344">
    <property type="entry name" value="BCTRLSENSOR"/>
</dbReference>
<dbReference type="Gene3D" id="1.20.120.620">
    <property type="entry name" value="Backbone structure of the membrane domain of e. Coli histidine kinase receptor kdpd"/>
    <property type="match status" value="1"/>
</dbReference>
<dbReference type="CDD" id="cd00082">
    <property type="entry name" value="HisKA"/>
    <property type="match status" value="1"/>
</dbReference>
<evidence type="ECO:0000256" key="1">
    <source>
        <dbReference type="ARBA" id="ARBA00000085"/>
    </source>
</evidence>
<evidence type="ECO:0000313" key="16">
    <source>
        <dbReference type="EMBL" id="MBB4699749.1"/>
    </source>
</evidence>
<evidence type="ECO:0000256" key="12">
    <source>
        <dbReference type="ARBA" id="ARBA00023012"/>
    </source>
</evidence>
<evidence type="ECO:0000256" key="5">
    <source>
        <dbReference type="ARBA" id="ARBA00022553"/>
    </source>
</evidence>
<dbReference type="InterPro" id="IPR036097">
    <property type="entry name" value="HisK_dim/P_sf"/>
</dbReference>
<keyword evidence="11 14" id="KW-1133">Transmembrane helix</keyword>
<dbReference type="InterPro" id="IPR003661">
    <property type="entry name" value="HisK_dim/P_dom"/>
</dbReference>
<feature type="transmembrane region" description="Helical" evidence="14">
    <location>
        <begin position="409"/>
        <end position="438"/>
    </location>
</feature>
<keyword evidence="8" id="KW-0547">Nucleotide-binding</keyword>
<dbReference type="InterPro" id="IPR003852">
    <property type="entry name" value="Sig_transdc_His_kinase_KdpD_N"/>
</dbReference>
<name>A0A7W7D3P9_9ACTN</name>
<dbReference type="InterPro" id="IPR003594">
    <property type="entry name" value="HATPase_dom"/>
</dbReference>
<dbReference type="InterPro" id="IPR038318">
    <property type="entry name" value="KdpD_sf"/>
</dbReference>
<feature type="transmembrane region" description="Helical" evidence="14">
    <location>
        <begin position="379"/>
        <end position="397"/>
    </location>
</feature>
<dbReference type="SUPFAM" id="SSF52402">
    <property type="entry name" value="Adenine nucleotide alpha hydrolases-like"/>
    <property type="match status" value="1"/>
</dbReference>
<protein>
    <recommendedName>
        <fullName evidence="4">histidine kinase</fullName>
        <ecNumber evidence="4">2.7.13.3</ecNumber>
    </recommendedName>
</protein>
<dbReference type="Gene3D" id="3.30.565.10">
    <property type="entry name" value="Histidine kinase-like ATPase, C-terminal domain"/>
    <property type="match status" value="1"/>
</dbReference>
<dbReference type="Pfam" id="PF00582">
    <property type="entry name" value="Usp"/>
    <property type="match status" value="1"/>
</dbReference>
<evidence type="ECO:0000256" key="2">
    <source>
        <dbReference type="ARBA" id="ARBA00004141"/>
    </source>
</evidence>
<dbReference type="InterPro" id="IPR036890">
    <property type="entry name" value="HATPase_C_sf"/>
</dbReference>
<feature type="transmembrane region" description="Helical" evidence="14">
    <location>
        <begin position="458"/>
        <end position="479"/>
    </location>
</feature>
<dbReference type="Pfam" id="PF13493">
    <property type="entry name" value="DUF4118"/>
    <property type="match status" value="1"/>
</dbReference>
<evidence type="ECO:0000313" key="17">
    <source>
        <dbReference type="Proteomes" id="UP000542210"/>
    </source>
</evidence>
<dbReference type="SUPFAM" id="SSF55874">
    <property type="entry name" value="ATPase domain of HSP90 chaperone/DNA topoisomerase II/histidine kinase"/>
    <property type="match status" value="1"/>
</dbReference>
<reference evidence="16 17" key="1">
    <citation type="submission" date="2020-08" db="EMBL/GenBank/DDBJ databases">
        <title>Sequencing the genomes of 1000 actinobacteria strains.</title>
        <authorList>
            <person name="Klenk H.-P."/>
        </authorList>
    </citation>
    <scope>NUCLEOTIDE SEQUENCE [LARGE SCALE GENOMIC DNA]</scope>
    <source>
        <strain evidence="16 17">DSM 45784</strain>
    </source>
</reference>
<evidence type="ECO:0000256" key="13">
    <source>
        <dbReference type="ARBA" id="ARBA00023136"/>
    </source>
</evidence>
<accession>A0A7W7D3P9</accession>
<dbReference type="FunFam" id="3.40.50.620:FF:000112">
    <property type="entry name" value="Sensor histidine kinase KdpD"/>
    <property type="match status" value="1"/>
</dbReference>
<keyword evidence="9 16" id="KW-0418">Kinase</keyword>
<evidence type="ECO:0000256" key="3">
    <source>
        <dbReference type="ARBA" id="ARBA00004236"/>
    </source>
</evidence>
<evidence type="ECO:0000256" key="7">
    <source>
        <dbReference type="ARBA" id="ARBA00022692"/>
    </source>
</evidence>
<dbReference type="SMART" id="SM00388">
    <property type="entry name" value="HisKA"/>
    <property type="match status" value="1"/>
</dbReference>
<dbReference type="Gene3D" id="1.10.287.130">
    <property type="match status" value="1"/>
</dbReference>
<dbReference type="InterPro" id="IPR005467">
    <property type="entry name" value="His_kinase_dom"/>
</dbReference>
<keyword evidence="13 14" id="KW-0472">Membrane</keyword>
<gene>
    <name evidence="16" type="ORF">BJ982_001293</name>
</gene>
<dbReference type="AlphaFoldDB" id="A0A7W7D3P9"/>